<dbReference type="EMBL" id="JAWDKD010000021">
    <property type="protein sequence ID" value="MDV0447594.1"/>
    <property type="molecule type" value="Genomic_DNA"/>
</dbReference>
<protein>
    <recommendedName>
        <fullName evidence="6">CDP-diacylglycerol--serine O-phosphatidyltransferase</fullName>
        <ecNumber evidence="5">2.7.8.8</ecNumber>
    </recommendedName>
    <alternativeName>
        <fullName evidence="15">Phosphatidylserine synthase</fullName>
    </alternativeName>
</protein>
<evidence type="ECO:0000313" key="18">
    <source>
        <dbReference type="EMBL" id="MDV0447594.1"/>
    </source>
</evidence>
<evidence type="ECO:0000256" key="17">
    <source>
        <dbReference type="SAM" id="Phobius"/>
    </source>
</evidence>
<keyword evidence="9 17" id="KW-0812">Transmembrane</keyword>
<reference evidence="18" key="1">
    <citation type="submission" date="2023-06" db="EMBL/GenBank/DDBJ databases">
        <title>Genome sequence of Methanosarcinaceae archaeon Ag5.</title>
        <authorList>
            <person name="Protasov E."/>
            <person name="Platt K."/>
            <person name="Poehlein A."/>
            <person name="Daniel R."/>
            <person name="Brune A."/>
        </authorList>
    </citation>
    <scope>NUCLEOTIDE SEQUENCE</scope>
    <source>
        <strain evidence="18">Ag5</strain>
    </source>
</reference>
<evidence type="ECO:0000256" key="2">
    <source>
        <dbReference type="ARBA" id="ARBA00004141"/>
    </source>
</evidence>
<dbReference type="InterPro" id="IPR048254">
    <property type="entry name" value="CDP_ALCOHOL_P_TRANSF_CS"/>
</dbReference>
<evidence type="ECO:0000256" key="16">
    <source>
        <dbReference type="RuleBase" id="RU003750"/>
    </source>
</evidence>
<dbReference type="EC" id="2.7.8.8" evidence="5"/>
<evidence type="ECO:0000256" key="5">
    <source>
        <dbReference type="ARBA" id="ARBA00013174"/>
    </source>
</evidence>
<comment type="caution">
    <text evidence="18">The sequence shown here is derived from an EMBL/GenBank/DDBJ whole genome shotgun (WGS) entry which is preliminary data.</text>
</comment>
<keyword evidence="19" id="KW-1185">Reference proteome</keyword>
<keyword evidence="7" id="KW-0444">Lipid biosynthesis</keyword>
<evidence type="ECO:0000256" key="10">
    <source>
        <dbReference type="ARBA" id="ARBA00022989"/>
    </source>
</evidence>
<comment type="catalytic activity">
    <reaction evidence="1">
        <text>a CDP-1,2-diacyl-sn-glycerol + L-serine = a 1,2-diacyl-sn-glycero-3-phospho-L-serine + CMP + H(+)</text>
        <dbReference type="Rhea" id="RHEA:16913"/>
        <dbReference type="ChEBI" id="CHEBI:15378"/>
        <dbReference type="ChEBI" id="CHEBI:33384"/>
        <dbReference type="ChEBI" id="CHEBI:57262"/>
        <dbReference type="ChEBI" id="CHEBI:58332"/>
        <dbReference type="ChEBI" id="CHEBI:60377"/>
        <dbReference type="EC" id="2.7.8.8"/>
    </reaction>
</comment>
<evidence type="ECO:0000256" key="13">
    <source>
        <dbReference type="ARBA" id="ARBA00023209"/>
    </source>
</evidence>
<dbReference type="InterPro" id="IPR043130">
    <property type="entry name" value="CDP-OH_PTrfase_TM_dom"/>
</dbReference>
<organism evidence="18 19">
    <name type="scientific">Methanolapillus africanus</name>
    <dbReference type="NCBI Taxonomy" id="3028297"/>
    <lineage>
        <taxon>Archaea</taxon>
        <taxon>Methanobacteriati</taxon>
        <taxon>Methanobacteriota</taxon>
        <taxon>Stenosarchaea group</taxon>
        <taxon>Methanomicrobia</taxon>
        <taxon>Methanosarcinales</taxon>
        <taxon>Methanosarcinaceae</taxon>
        <taxon>Methanolapillus</taxon>
    </lineage>
</organism>
<evidence type="ECO:0000256" key="8">
    <source>
        <dbReference type="ARBA" id="ARBA00022679"/>
    </source>
</evidence>
<dbReference type="PROSITE" id="PS00379">
    <property type="entry name" value="CDP_ALCOHOL_P_TRANSF"/>
    <property type="match status" value="1"/>
</dbReference>
<dbReference type="GO" id="GO:0012505">
    <property type="term" value="C:endomembrane system"/>
    <property type="evidence" value="ECO:0007669"/>
    <property type="project" value="UniProtKB-SubCell"/>
</dbReference>
<gene>
    <name evidence="18" type="ORF">MsAg5_15030</name>
</gene>
<dbReference type="NCBIfam" id="TIGR00473">
    <property type="entry name" value="pssA"/>
    <property type="match status" value="1"/>
</dbReference>
<evidence type="ECO:0000256" key="1">
    <source>
        <dbReference type="ARBA" id="ARBA00000287"/>
    </source>
</evidence>
<dbReference type="GO" id="GO:0008654">
    <property type="term" value="P:phospholipid biosynthetic process"/>
    <property type="evidence" value="ECO:0007669"/>
    <property type="project" value="UniProtKB-KW"/>
</dbReference>
<comment type="similarity">
    <text evidence="4 16">Belongs to the CDP-alcohol phosphatidyltransferase class-I family.</text>
</comment>
<evidence type="ECO:0000256" key="6">
    <source>
        <dbReference type="ARBA" id="ARBA00017171"/>
    </source>
</evidence>
<feature type="transmembrane region" description="Helical" evidence="17">
    <location>
        <begin position="192"/>
        <end position="209"/>
    </location>
</feature>
<dbReference type="InterPro" id="IPR000462">
    <property type="entry name" value="CDP-OH_P_trans"/>
</dbReference>
<feature type="transmembrane region" description="Helical" evidence="17">
    <location>
        <begin position="79"/>
        <end position="112"/>
    </location>
</feature>
<comment type="subcellular location">
    <subcellularLocation>
        <location evidence="3">Endomembrane system</location>
    </subcellularLocation>
    <subcellularLocation>
        <location evidence="2">Membrane</location>
        <topology evidence="2">Multi-pass membrane protein</topology>
    </subcellularLocation>
</comment>
<dbReference type="GO" id="GO:0003882">
    <property type="term" value="F:CDP-diacylglycerol-serine O-phosphatidyltransferase activity"/>
    <property type="evidence" value="ECO:0007669"/>
    <property type="project" value="UniProtKB-EC"/>
</dbReference>
<name>A0AAE4SEA7_9EURY</name>
<feature type="transmembrane region" description="Helical" evidence="17">
    <location>
        <begin position="165"/>
        <end position="185"/>
    </location>
</feature>
<dbReference type="GO" id="GO:0016020">
    <property type="term" value="C:membrane"/>
    <property type="evidence" value="ECO:0007669"/>
    <property type="project" value="UniProtKB-SubCell"/>
</dbReference>
<feature type="transmembrane region" description="Helical" evidence="17">
    <location>
        <begin position="16"/>
        <end position="33"/>
    </location>
</feature>
<keyword evidence="8 16" id="KW-0808">Transferase</keyword>
<evidence type="ECO:0000256" key="4">
    <source>
        <dbReference type="ARBA" id="ARBA00010441"/>
    </source>
</evidence>
<keyword evidence="10 17" id="KW-1133">Transmembrane helix</keyword>
<sequence>MIFVFNLIKLIKPPDYVSLINIIFGMGGIFLALSGEFSAAAVYILLAAVADGLDGYVARRTSSGPLGEHIDSLADTVSFGVAPVILICSISGSAIAAVIGVFYLLCGILRLARYNAFPSKTPGYSGIPITAAAVFLACLALFLENVQYTVPPIDFLQMLTPYEPVILMFFMLLLSFVMVSSIPYMKVTKSKTFLILIFIFALTVLSAFFPNALAFLFPGILFLLLLIYLISPAFMRHSKKSI</sequence>
<evidence type="ECO:0000256" key="9">
    <source>
        <dbReference type="ARBA" id="ARBA00022692"/>
    </source>
</evidence>
<dbReference type="Pfam" id="PF01066">
    <property type="entry name" value="CDP-OH_P_transf"/>
    <property type="match status" value="1"/>
</dbReference>
<evidence type="ECO:0000313" key="19">
    <source>
        <dbReference type="Proteomes" id="UP001271789"/>
    </source>
</evidence>
<evidence type="ECO:0000256" key="3">
    <source>
        <dbReference type="ARBA" id="ARBA00004308"/>
    </source>
</evidence>
<keyword evidence="14" id="KW-1208">Phospholipid metabolism</keyword>
<dbReference type="Gene3D" id="1.20.120.1760">
    <property type="match status" value="1"/>
</dbReference>
<evidence type="ECO:0000256" key="15">
    <source>
        <dbReference type="ARBA" id="ARBA00032361"/>
    </source>
</evidence>
<feature type="transmembrane region" description="Helical" evidence="17">
    <location>
        <begin position="124"/>
        <end position="143"/>
    </location>
</feature>
<feature type="transmembrane region" description="Helical" evidence="17">
    <location>
        <begin position="215"/>
        <end position="235"/>
    </location>
</feature>
<keyword evidence="12 17" id="KW-0472">Membrane</keyword>
<proteinExistence type="inferred from homology"/>
<evidence type="ECO:0000256" key="7">
    <source>
        <dbReference type="ARBA" id="ARBA00022516"/>
    </source>
</evidence>
<evidence type="ECO:0000256" key="14">
    <source>
        <dbReference type="ARBA" id="ARBA00023264"/>
    </source>
</evidence>
<dbReference type="InterPro" id="IPR004533">
    <property type="entry name" value="CDP-diaglyc--ser_O-PTrfase"/>
</dbReference>
<evidence type="ECO:0000256" key="12">
    <source>
        <dbReference type="ARBA" id="ARBA00023136"/>
    </source>
</evidence>
<evidence type="ECO:0000256" key="11">
    <source>
        <dbReference type="ARBA" id="ARBA00023098"/>
    </source>
</evidence>
<dbReference type="AlphaFoldDB" id="A0AAE4SEA7"/>
<keyword evidence="11" id="KW-0443">Lipid metabolism</keyword>
<accession>A0AAE4SEA7</accession>
<dbReference type="Proteomes" id="UP001271789">
    <property type="component" value="Unassembled WGS sequence"/>
</dbReference>
<keyword evidence="13" id="KW-0594">Phospholipid biosynthesis</keyword>